<keyword evidence="3" id="KW-1185">Reference proteome</keyword>
<organism evidence="2 3">
    <name type="scientific">Halalkalibacter suaedae</name>
    <dbReference type="NCBI Taxonomy" id="2822140"/>
    <lineage>
        <taxon>Bacteria</taxon>
        <taxon>Bacillati</taxon>
        <taxon>Bacillota</taxon>
        <taxon>Bacilli</taxon>
        <taxon>Bacillales</taxon>
        <taxon>Bacillaceae</taxon>
        <taxon>Halalkalibacter</taxon>
    </lineage>
</organism>
<proteinExistence type="predicted"/>
<dbReference type="InterPro" id="IPR014214">
    <property type="entry name" value="Dipicolinic_acid_synth_B"/>
</dbReference>
<dbReference type="NCBIfam" id="TIGR02852">
    <property type="entry name" value="spore_dpaB"/>
    <property type="match status" value="1"/>
</dbReference>
<dbReference type="Gene3D" id="3.40.50.1950">
    <property type="entry name" value="Flavin prenyltransferase-like"/>
    <property type="match status" value="1"/>
</dbReference>
<dbReference type="NCBIfam" id="NF006161">
    <property type="entry name" value="PRK08305.1"/>
    <property type="match status" value="1"/>
</dbReference>
<dbReference type="Proteomes" id="UP000678228">
    <property type="component" value="Unassembled WGS sequence"/>
</dbReference>
<feature type="domain" description="Flavoprotein" evidence="1">
    <location>
        <begin position="6"/>
        <end position="180"/>
    </location>
</feature>
<comment type="caution">
    <text evidence="2">The sequence shown here is derived from an EMBL/GenBank/DDBJ whole genome shotgun (WGS) entry which is preliminary data.</text>
</comment>
<evidence type="ECO:0000259" key="1">
    <source>
        <dbReference type="Pfam" id="PF02441"/>
    </source>
</evidence>
<name>A0A941ANT0_9BACI</name>
<dbReference type="AlphaFoldDB" id="A0A941ANT0"/>
<dbReference type="SUPFAM" id="SSF52507">
    <property type="entry name" value="Homo-oligomeric flavin-containing Cys decarboxylases, HFCD"/>
    <property type="match status" value="1"/>
</dbReference>
<dbReference type="InterPro" id="IPR003382">
    <property type="entry name" value="Flavoprotein"/>
</dbReference>
<protein>
    <submittedName>
        <fullName evidence="2">Dipicolinate synthase subunit B</fullName>
    </submittedName>
</protein>
<dbReference type="InterPro" id="IPR036551">
    <property type="entry name" value="Flavin_trans-like"/>
</dbReference>
<dbReference type="PIRSF" id="PIRSF001390">
    <property type="entry name" value="Dipicolinate_synth_subunit_B"/>
    <property type="match status" value="1"/>
</dbReference>
<sequence>MSLKGKHIGFGISASHCTYEEVVPQIEKLIELGAKVSPFVSNNVRTTDTKFGTSAYWLNKIEEITQEPIVDSIVKAEPFGPKTPLDCMVLAPITGNTTSKFANAMTDTPVLMGAKATLRSGNPVVLGISTNDALGLNGVNIMRLMATKNIYFIPFGQDDPVKKPNSLVARMEALVDTVESAIAGKQYQPVLIEKFRD</sequence>
<gene>
    <name evidence="2" type="ORF">J7W16_12670</name>
</gene>
<evidence type="ECO:0000313" key="2">
    <source>
        <dbReference type="EMBL" id="MBP3951985.1"/>
    </source>
</evidence>
<dbReference type="Pfam" id="PF02441">
    <property type="entry name" value="Flavoprotein"/>
    <property type="match status" value="1"/>
</dbReference>
<accession>A0A941ANT0</accession>
<dbReference type="EMBL" id="JAGKSQ010000005">
    <property type="protein sequence ID" value="MBP3951985.1"/>
    <property type="molecule type" value="Genomic_DNA"/>
</dbReference>
<evidence type="ECO:0000313" key="3">
    <source>
        <dbReference type="Proteomes" id="UP000678228"/>
    </source>
</evidence>
<reference evidence="2" key="1">
    <citation type="submission" date="2021-03" db="EMBL/GenBank/DDBJ databases">
        <title>Bacillus suaedae sp. nov., isolated from Suaeda aralocaspica.</title>
        <authorList>
            <person name="Lei R.F.R."/>
        </authorList>
    </citation>
    <scope>NUCLEOTIDE SEQUENCE</scope>
    <source>
        <strain evidence="2">YZJH907-2</strain>
    </source>
</reference>
<dbReference type="GO" id="GO:0003824">
    <property type="term" value="F:catalytic activity"/>
    <property type="evidence" value="ECO:0007669"/>
    <property type="project" value="InterPro"/>
</dbReference>
<dbReference type="RefSeq" id="WP_210597689.1">
    <property type="nucleotide sequence ID" value="NZ_JAGKSQ010000005.1"/>
</dbReference>